<feature type="domain" description="Metallo-beta-lactamase" evidence="1">
    <location>
        <begin position="12"/>
        <end position="191"/>
    </location>
</feature>
<name>B4DB14_9BACT</name>
<dbReference type="PANTHER" id="PTHR47619">
    <property type="entry name" value="METALLO-HYDROLASE YYCJ-RELATED"/>
    <property type="match status" value="1"/>
</dbReference>
<dbReference type="InterPro" id="IPR052533">
    <property type="entry name" value="WalJ/YycJ-like"/>
</dbReference>
<dbReference type="Pfam" id="PF12706">
    <property type="entry name" value="Lactamase_B_2"/>
    <property type="match status" value="1"/>
</dbReference>
<dbReference type="InterPro" id="IPR036866">
    <property type="entry name" value="RibonucZ/Hydroxyglut_hydro"/>
</dbReference>
<dbReference type="eggNOG" id="COG1235">
    <property type="taxonomic scope" value="Bacteria"/>
</dbReference>
<dbReference type="InParanoid" id="B4DB14"/>
<dbReference type="SMART" id="SM00849">
    <property type="entry name" value="Lactamase_B"/>
    <property type="match status" value="1"/>
</dbReference>
<sequence length="268" mass="28775">MFSVTILGSGSAGNCALVETPQARLLVDGGLSARQIVLRLAKCGVNPVEIDGVLLTHEHGDHSGALEVWCKQFATPIYCNRLTAEVLQRESSPQSRKDWKLFVTGSAFSIKDITVETFPVPHDAVEPVGFVLHHGNEALGVLTDLGVATKLVQERVRAAQTLLIETNHDEKLLQNDTKRPWSVKQRIMSRHGHLSNAAAAEVVAELLAGGRLRRAVLGHLSRDCNSPELAVGTVRERLDAAGGNAVEVICAAQREISARMAVAGMCAA</sequence>
<dbReference type="EMBL" id="ABVL01000034">
    <property type="protein sequence ID" value="EDY16388.1"/>
    <property type="molecule type" value="Genomic_DNA"/>
</dbReference>
<dbReference type="AlphaFoldDB" id="B4DB14"/>
<dbReference type="Proteomes" id="UP000005824">
    <property type="component" value="Unassembled WGS sequence"/>
</dbReference>
<reference evidence="2 3" key="1">
    <citation type="journal article" date="2011" name="J. Bacteriol.">
        <title>Genome sequence of Chthoniobacter flavus Ellin428, an aerobic heterotrophic soil bacterium.</title>
        <authorList>
            <person name="Kant R."/>
            <person name="van Passel M.W."/>
            <person name="Palva A."/>
            <person name="Lucas S."/>
            <person name="Lapidus A."/>
            <person name="Glavina Del Rio T."/>
            <person name="Dalin E."/>
            <person name="Tice H."/>
            <person name="Bruce D."/>
            <person name="Goodwin L."/>
            <person name="Pitluck S."/>
            <person name="Larimer F.W."/>
            <person name="Land M.L."/>
            <person name="Hauser L."/>
            <person name="Sangwan P."/>
            <person name="de Vos W.M."/>
            <person name="Janssen P.H."/>
            <person name="Smidt H."/>
        </authorList>
    </citation>
    <scope>NUCLEOTIDE SEQUENCE [LARGE SCALE GENOMIC DNA]</scope>
    <source>
        <strain evidence="2 3">Ellin428</strain>
    </source>
</reference>
<gene>
    <name evidence="2" type="ORF">CfE428DRAFT_6105</name>
</gene>
<proteinExistence type="predicted"/>
<protein>
    <submittedName>
        <fullName evidence="2">Beta-lactamase domain protein</fullName>
    </submittedName>
</protein>
<organism evidence="2 3">
    <name type="scientific">Chthoniobacter flavus Ellin428</name>
    <dbReference type="NCBI Taxonomy" id="497964"/>
    <lineage>
        <taxon>Bacteria</taxon>
        <taxon>Pseudomonadati</taxon>
        <taxon>Verrucomicrobiota</taxon>
        <taxon>Spartobacteria</taxon>
        <taxon>Chthoniobacterales</taxon>
        <taxon>Chthoniobacteraceae</taxon>
        <taxon>Chthoniobacter</taxon>
    </lineage>
</organism>
<dbReference type="Gene3D" id="3.60.15.10">
    <property type="entry name" value="Ribonuclease Z/Hydroxyacylglutathione hydrolase-like"/>
    <property type="match status" value="1"/>
</dbReference>
<dbReference type="RefSeq" id="WP_006983424.1">
    <property type="nucleotide sequence ID" value="NZ_ABVL01000034.1"/>
</dbReference>
<comment type="caution">
    <text evidence="2">The sequence shown here is derived from an EMBL/GenBank/DDBJ whole genome shotgun (WGS) entry which is preliminary data.</text>
</comment>
<dbReference type="PANTHER" id="PTHR47619:SF1">
    <property type="entry name" value="EXODEOXYRIBONUCLEASE WALJ"/>
    <property type="match status" value="1"/>
</dbReference>
<keyword evidence="3" id="KW-1185">Reference proteome</keyword>
<evidence type="ECO:0000313" key="2">
    <source>
        <dbReference type="EMBL" id="EDY16388.1"/>
    </source>
</evidence>
<dbReference type="InterPro" id="IPR001279">
    <property type="entry name" value="Metallo-B-lactamas"/>
</dbReference>
<accession>B4DB14</accession>
<evidence type="ECO:0000313" key="3">
    <source>
        <dbReference type="Proteomes" id="UP000005824"/>
    </source>
</evidence>
<evidence type="ECO:0000259" key="1">
    <source>
        <dbReference type="SMART" id="SM00849"/>
    </source>
</evidence>
<dbReference type="SUPFAM" id="SSF56281">
    <property type="entry name" value="Metallo-hydrolase/oxidoreductase"/>
    <property type="match status" value="1"/>
</dbReference>